<dbReference type="RefSeq" id="WP_186866940.1">
    <property type="nucleotide sequence ID" value="NZ_JACOPH010000005.1"/>
</dbReference>
<reference evidence="2" key="1">
    <citation type="submission" date="2020-08" db="EMBL/GenBank/DDBJ databases">
        <title>Genome public.</title>
        <authorList>
            <person name="Liu C."/>
            <person name="Sun Q."/>
        </authorList>
    </citation>
    <scope>NUCLEOTIDE SEQUENCE</scope>
    <source>
        <strain evidence="2">BX1005</strain>
    </source>
</reference>
<dbReference type="GO" id="GO:0003677">
    <property type="term" value="F:DNA binding"/>
    <property type="evidence" value="ECO:0007669"/>
    <property type="project" value="InterPro"/>
</dbReference>
<evidence type="ECO:0000313" key="2">
    <source>
        <dbReference type="EMBL" id="MBC5714208.1"/>
    </source>
</evidence>
<dbReference type="InterPro" id="IPR041657">
    <property type="entry name" value="HTH_17"/>
</dbReference>
<feature type="domain" description="Helix-turn-helix" evidence="1">
    <location>
        <begin position="6"/>
        <end position="52"/>
    </location>
</feature>
<dbReference type="Pfam" id="PF12728">
    <property type="entry name" value="HTH_17"/>
    <property type="match status" value="1"/>
</dbReference>
<proteinExistence type="predicted"/>
<organism evidence="2 3">
    <name type="scientific">Roseburia zhanii</name>
    <dbReference type="NCBI Taxonomy" id="2763064"/>
    <lineage>
        <taxon>Bacteria</taxon>
        <taxon>Bacillati</taxon>
        <taxon>Bacillota</taxon>
        <taxon>Clostridia</taxon>
        <taxon>Lachnospirales</taxon>
        <taxon>Lachnospiraceae</taxon>
        <taxon>Roseburia</taxon>
    </lineage>
</organism>
<comment type="caution">
    <text evidence="2">The sequence shown here is derived from an EMBL/GenBank/DDBJ whole genome shotgun (WGS) entry which is preliminary data.</text>
</comment>
<dbReference type="InterPro" id="IPR009061">
    <property type="entry name" value="DNA-bd_dom_put_sf"/>
</dbReference>
<evidence type="ECO:0000313" key="3">
    <source>
        <dbReference type="Proteomes" id="UP000606720"/>
    </source>
</evidence>
<name>A0A923LQS6_9FIRM</name>
<gene>
    <name evidence="2" type="ORF">H8S17_08305</name>
</gene>
<dbReference type="AlphaFoldDB" id="A0A923LQS6"/>
<dbReference type="EMBL" id="JACOPH010000005">
    <property type="protein sequence ID" value="MBC5714208.1"/>
    <property type="molecule type" value="Genomic_DNA"/>
</dbReference>
<sequence>MLEQKLYTVADVAELTGLTSRTIRNYLKDGTLQGRKIGVQWRFTEEDINRLFSEVDTGGQKVVHIEDVASAFLQEGSQTEAEGCLMVTIPYTDQKELEACQEKWQKICQDQETGFVTVTEVIEDKGIFRIAMRGGIRQLEEMTARMRRFE</sequence>
<dbReference type="NCBIfam" id="TIGR01764">
    <property type="entry name" value="excise"/>
    <property type="match status" value="1"/>
</dbReference>
<accession>A0A923LQS6</accession>
<evidence type="ECO:0000259" key="1">
    <source>
        <dbReference type="Pfam" id="PF12728"/>
    </source>
</evidence>
<protein>
    <submittedName>
        <fullName evidence="2">Helix-turn-helix domain-containing protein</fullName>
    </submittedName>
</protein>
<dbReference type="Proteomes" id="UP000606720">
    <property type="component" value="Unassembled WGS sequence"/>
</dbReference>
<dbReference type="Gene3D" id="1.10.1660.10">
    <property type="match status" value="1"/>
</dbReference>
<dbReference type="InterPro" id="IPR010093">
    <property type="entry name" value="SinI_DNA-bd"/>
</dbReference>
<keyword evidence="3" id="KW-1185">Reference proteome</keyword>
<dbReference type="SUPFAM" id="SSF46955">
    <property type="entry name" value="Putative DNA-binding domain"/>
    <property type="match status" value="1"/>
</dbReference>